<feature type="region of interest" description="Disordered" evidence="1">
    <location>
        <begin position="49"/>
        <end position="108"/>
    </location>
</feature>
<feature type="compositionally biased region" description="Basic residues" evidence="1">
    <location>
        <begin position="83"/>
        <end position="101"/>
    </location>
</feature>
<reference evidence="2" key="1">
    <citation type="submission" date="2018-11" db="EMBL/GenBank/DDBJ databases">
        <authorList>
            <consortium name="Pathogen Informatics"/>
        </authorList>
    </citation>
    <scope>NUCLEOTIDE SEQUENCE</scope>
</reference>
<comment type="caution">
    <text evidence="2">The sequence shown here is derived from an EMBL/GenBank/DDBJ whole genome shotgun (WGS) entry which is preliminary data.</text>
</comment>
<sequence>MINWREKLTQRSAIRPIQQRIRLFPRSKSGAKGNATYISHHYEKCAAANRRTSVGSSQSDSENDASVGFGAPRSNHNGQAHRVVNRSRGQHGHPRRSHAKSRNFDPRHNAVRAKEKANSSQNGIDLSKIFTGLTGLMGFGGNEGSGTLDKMLGNKDLGSLMKMMVLLKTMGGIKNKGMFSLF</sequence>
<dbReference type="Proteomes" id="UP000784294">
    <property type="component" value="Unassembled WGS sequence"/>
</dbReference>
<accession>A0A448WG14</accession>
<organism evidence="2 3">
    <name type="scientific">Protopolystoma xenopodis</name>
    <dbReference type="NCBI Taxonomy" id="117903"/>
    <lineage>
        <taxon>Eukaryota</taxon>
        <taxon>Metazoa</taxon>
        <taxon>Spiralia</taxon>
        <taxon>Lophotrochozoa</taxon>
        <taxon>Platyhelminthes</taxon>
        <taxon>Monogenea</taxon>
        <taxon>Polyopisthocotylea</taxon>
        <taxon>Polystomatidea</taxon>
        <taxon>Polystomatidae</taxon>
        <taxon>Protopolystoma</taxon>
    </lineage>
</organism>
<feature type="compositionally biased region" description="Polar residues" evidence="1">
    <location>
        <begin position="50"/>
        <end position="60"/>
    </location>
</feature>
<evidence type="ECO:0000313" key="2">
    <source>
        <dbReference type="EMBL" id="VEL10881.1"/>
    </source>
</evidence>
<gene>
    <name evidence="2" type="ORF">PXEA_LOCUS4321</name>
</gene>
<name>A0A448WG14_9PLAT</name>
<keyword evidence="3" id="KW-1185">Reference proteome</keyword>
<protein>
    <submittedName>
        <fullName evidence="2">Uncharacterized protein</fullName>
    </submittedName>
</protein>
<dbReference type="AlphaFoldDB" id="A0A448WG14"/>
<evidence type="ECO:0000256" key="1">
    <source>
        <dbReference type="SAM" id="MobiDB-lite"/>
    </source>
</evidence>
<proteinExistence type="predicted"/>
<evidence type="ECO:0000313" key="3">
    <source>
        <dbReference type="Proteomes" id="UP000784294"/>
    </source>
</evidence>
<dbReference type="EMBL" id="CAAALY010010201">
    <property type="protein sequence ID" value="VEL10881.1"/>
    <property type="molecule type" value="Genomic_DNA"/>
</dbReference>